<dbReference type="EC" id="3.5.99.6" evidence="4"/>
<accession>A0A934UE72</accession>
<dbReference type="InterPro" id="IPR006148">
    <property type="entry name" value="Glc/Gal-6P_isomerase"/>
</dbReference>
<feature type="domain" description="Glucosamine/galactosamine-6-phosphate isomerase" evidence="5">
    <location>
        <begin position="20"/>
        <end position="219"/>
    </location>
</feature>
<sequence>MKIIKVADQIEGAQVAFDILKEKIENGAKTLGLATGSTPIELYNKMVASDLDFSDMRSVNLDEYVGLSKENSQSYYQFMKEHLFDKKPFKESFLPDGMATDIESHTKEYDAILEKYPVDLQILGIGNNGHIGFNEPGTAFNTQTHLVDLQENTIKANARFFENESDVPRQAISMGIASILKAKTIILMAYGQAKADAIAKTVNGPVTKDVPASVLQNHPEVYIIVDEEAASEL</sequence>
<evidence type="ECO:0000259" key="5">
    <source>
        <dbReference type="Pfam" id="PF01182"/>
    </source>
</evidence>
<evidence type="ECO:0000256" key="4">
    <source>
        <dbReference type="HAMAP-Rule" id="MF_01241"/>
    </source>
</evidence>
<dbReference type="InterPro" id="IPR004547">
    <property type="entry name" value="Glucosamine6P_isomerase"/>
</dbReference>
<dbReference type="GO" id="GO:0005975">
    <property type="term" value="P:carbohydrate metabolic process"/>
    <property type="evidence" value="ECO:0007669"/>
    <property type="project" value="InterPro"/>
</dbReference>
<dbReference type="HAMAP" id="MF_01241">
    <property type="entry name" value="GlcN6P_deamin"/>
    <property type="match status" value="1"/>
</dbReference>
<dbReference type="CDD" id="cd01399">
    <property type="entry name" value="GlcN6P_deaminase"/>
    <property type="match status" value="1"/>
</dbReference>
<dbReference type="GO" id="GO:0006046">
    <property type="term" value="P:N-acetylglucosamine catabolic process"/>
    <property type="evidence" value="ECO:0007669"/>
    <property type="project" value="TreeGrafter"/>
</dbReference>
<dbReference type="GO" id="GO:0004342">
    <property type="term" value="F:glucosamine-6-phosphate deaminase activity"/>
    <property type="evidence" value="ECO:0007669"/>
    <property type="project" value="UniProtKB-UniRule"/>
</dbReference>
<proteinExistence type="inferred from homology"/>
<name>A0A934UE72_9STRE</name>
<dbReference type="PANTHER" id="PTHR11280:SF5">
    <property type="entry name" value="GLUCOSAMINE-6-PHOSPHATE ISOMERASE"/>
    <property type="match status" value="1"/>
</dbReference>
<dbReference type="GO" id="GO:0006043">
    <property type="term" value="P:glucosamine catabolic process"/>
    <property type="evidence" value="ECO:0007669"/>
    <property type="project" value="TreeGrafter"/>
</dbReference>
<evidence type="ECO:0000313" key="6">
    <source>
        <dbReference type="EMBL" id="MBJ8350400.1"/>
    </source>
</evidence>
<organism evidence="6 7">
    <name type="scientific">Streptococcus zalophi</name>
    <dbReference type="NCBI Taxonomy" id="640031"/>
    <lineage>
        <taxon>Bacteria</taxon>
        <taxon>Bacillati</taxon>
        <taxon>Bacillota</taxon>
        <taxon>Bacilli</taxon>
        <taxon>Lactobacillales</taxon>
        <taxon>Streptococcaceae</taxon>
        <taxon>Streptococcus</taxon>
    </lineage>
</organism>
<keyword evidence="2 4" id="KW-0378">Hydrolase</keyword>
<comment type="caution">
    <text evidence="6">The sequence shown here is derived from an EMBL/GenBank/DDBJ whole genome shotgun (WGS) entry which is preliminary data.</text>
</comment>
<evidence type="ECO:0000256" key="3">
    <source>
        <dbReference type="ARBA" id="ARBA00023277"/>
    </source>
</evidence>
<feature type="active site" description="For ring-opening step" evidence="4">
    <location>
        <position position="128"/>
    </location>
</feature>
<reference evidence="6 7" key="1">
    <citation type="journal article" date="2021" name="Int. J. Syst. Evol. Microbiol.">
        <title>Streptococcus vicugnae sp. nov., isolated from faeces of alpacas (Vicugna pacos) and cattle (Bos taurus), Streptococcus zalophi sp. nov., and Streptococcus pacificus sp. nov., isolated from respiratory tract of California sea lions (Zalophus californianus).</title>
        <authorList>
            <person name="Volokhov D.V."/>
            <person name="Zagorodnyaya T.A."/>
            <person name="Shen Z."/>
            <person name="Blom J."/>
            <person name="Furtak V.A."/>
            <person name="Eisenberg T."/>
            <person name="Fan P."/>
            <person name="Jeong K.C."/>
            <person name="Gao Y."/>
            <person name="Zhang S."/>
            <person name="Amselle M."/>
        </authorList>
    </citation>
    <scope>NUCLEOTIDE SEQUENCE [LARGE SCALE GENOMIC DNA]</scope>
    <source>
        <strain evidence="7">CSL7508-lung</strain>
    </source>
</reference>
<dbReference type="GO" id="GO:0019262">
    <property type="term" value="P:N-acetylneuraminate catabolic process"/>
    <property type="evidence" value="ECO:0007669"/>
    <property type="project" value="UniProtKB-UniRule"/>
</dbReference>
<feature type="active site" description="Proton acceptor; for ring-opening step" evidence="4">
    <location>
        <position position="130"/>
    </location>
</feature>
<evidence type="ECO:0000313" key="7">
    <source>
        <dbReference type="Proteomes" id="UP000644875"/>
    </source>
</evidence>
<feature type="active site" description="For ring-opening step" evidence="4">
    <location>
        <position position="135"/>
    </location>
</feature>
<dbReference type="GO" id="GO:0005737">
    <property type="term" value="C:cytoplasm"/>
    <property type="evidence" value="ECO:0007669"/>
    <property type="project" value="TreeGrafter"/>
</dbReference>
<evidence type="ECO:0000256" key="1">
    <source>
        <dbReference type="ARBA" id="ARBA00000644"/>
    </source>
</evidence>
<protein>
    <recommendedName>
        <fullName evidence="4">Glucosamine-6-phosphate deaminase</fullName>
        <ecNumber evidence="4">3.5.99.6</ecNumber>
    </recommendedName>
    <alternativeName>
        <fullName evidence="4">GlcN6P deaminase</fullName>
        <shortName evidence="4">GNPDA</shortName>
    </alternativeName>
    <alternativeName>
        <fullName evidence="4">Glucosamine-6-phosphate isomerase</fullName>
    </alternativeName>
</protein>
<dbReference type="InterPro" id="IPR037171">
    <property type="entry name" value="NagB/RpiA_transferase-like"/>
</dbReference>
<comment type="pathway">
    <text evidence="4">Amino-sugar metabolism; N-acetylneuraminate degradation; D-fructose 6-phosphate from N-acetylneuraminate: step 5/5.</text>
</comment>
<dbReference type="Proteomes" id="UP000644875">
    <property type="component" value="Unassembled WGS sequence"/>
</dbReference>
<dbReference type="RefSeq" id="WP_199568307.1">
    <property type="nucleotide sequence ID" value="NZ_JAENBP010000011.1"/>
</dbReference>
<comment type="catalytic activity">
    <reaction evidence="1 4">
        <text>alpha-D-glucosamine 6-phosphate + H2O = beta-D-fructose 6-phosphate + NH4(+)</text>
        <dbReference type="Rhea" id="RHEA:12172"/>
        <dbReference type="ChEBI" id="CHEBI:15377"/>
        <dbReference type="ChEBI" id="CHEBI:28938"/>
        <dbReference type="ChEBI" id="CHEBI:57634"/>
        <dbReference type="ChEBI" id="CHEBI:75989"/>
        <dbReference type="EC" id="3.5.99.6"/>
    </reaction>
</comment>
<keyword evidence="7" id="KW-1185">Reference proteome</keyword>
<dbReference type="PANTHER" id="PTHR11280">
    <property type="entry name" value="GLUCOSAMINE-6-PHOSPHATE ISOMERASE"/>
    <property type="match status" value="1"/>
</dbReference>
<keyword evidence="3 4" id="KW-0119">Carbohydrate metabolism</keyword>
<dbReference type="FunFam" id="3.40.50.1360:FF:000003">
    <property type="entry name" value="Glucosamine-6-phosphate deaminase"/>
    <property type="match status" value="1"/>
</dbReference>
<gene>
    <name evidence="4" type="primary">nagB</name>
    <name evidence="6" type="ORF">JHK64_07160</name>
</gene>
<dbReference type="SUPFAM" id="SSF100950">
    <property type="entry name" value="NagB/RpiA/CoA transferase-like"/>
    <property type="match status" value="1"/>
</dbReference>
<dbReference type="EMBL" id="JAENBP010000011">
    <property type="protein sequence ID" value="MBJ8350400.1"/>
    <property type="molecule type" value="Genomic_DNA"/>
</dbReference>
<dbReference type="GO" id="GO:0042802">
    <property type="term" value="F:identical protein binding"/>
    <property type="evidence" value="ECO:0007669"/>
    <property type="project" value="TreeGrafter"/>
</dbReference>
<dbReference type="AlphaFoldDB" id="A0A934UE72"/>
<comment type="similarity">
    <text evidence="4">Belongs to the glucosamine/galactosamine-6-phosphate isomerase family. NagB subfamily.</text>
</comment>
<feature type="active site" description="Proton acceptor; for enolization step" evidence="4">
    <location>
        <position position="62"/>
    </location>
</feature>
<dbReference type="Pfam" id="PF01182">
    <property type="entry name" value="Glucosamine_iso"/>
    <property type="match status" value="1"/>
</dbReference>
<evidence type="ECO:0000256" key="2">
    <source>
        <dbReference type="ARBA" id="ARBA00022801"/>
    </source>
</evidence>
<comment type="function">
    <text evidence="4">Catalyzes the reversible isomerization-deamination of glucosamine 6-phosphate (GlcN6P) to form fructose 6-phosphate (Fru6P) and ammonium ion.</text>
</comment>
<comment type="caution">
    <text evidence="4">Lacks conserved residue(s) required for the propagation of feature annotation.</text>
</comment>
<dbReference type="Gene3D" id="3.40.50.1360">
    <property type="match status" value="1"/>
</dbReference>